<protein>
    <submittedName>
        <fullName evidence="2">Uncharacterized protein LOC142175982</fullName>
    </submittedName>
</protein>
<proteinExistence type="predicted"/>
<dbReference type="RefSeq" id="XP_075099097.1">
    <property type="nucleotide sequence ID" value="XM_075242996.1"/>
</dbReference>
<keyword evidence="1" id="KW-1185">Reference proteome</keyword>
<organism evidence="1 2">
    <name type="scientific">Nicotiana tabacum</name>
    <name type="common">Common tobacco</name>
    <dbReference type="NCBI Taxonomy" id="4097"/>
    <lineage>
        <taxon>Eukaryota</taxon>
        <taxon>Viridiplantae</taxon>
        <taxon>Streptophyta</taxon>
        <taxon>Embryophyta</taxon>
        <taxon>Tracheophyta</taxon>
        <taxon>Spermatophyta</taxon>
        <taxon>Magnoliopsida</taxon>
        <taxon>eudicotyledons</taxon>
        <taxon>Gunneridae</taxon>
        <taxon>Pentapetalae</taxon>
        <taxon>asterids</taxon>
        <taxon>lamiids</taxon>
        <taxon>Solanales</taxon>
        <taxon>Solanaceae</taxon>
        <taxon>Nicotianoideae</taxon>
        <taxon>Nicotianeae</taxon>
        <taxon>Nicotiana</taxon>
    </lineage>
</organism>
<reference evidence="1" key="1">
    <citation type="journal article" date="2014" name="Nat. Commun.">
        <title>The tobacco genome sequence and its comparison with those of tomato and potato.</title>
        <authorList>
            <person name="Sierro N."/>
            <person name="Battey J.N."/>
            <person name="Ouadi S."/>
            <person name="Bakaher N."/>
            <person name="Bovet L."/>
            <person name="Willig A."/>
            <person name="Goepfert S."/>
            <person name="Peitsch M.C."/>
            <person name="Ivanov N.V."/>
        </authorList>
    </citation>
    <scope>NUCLEOTIDE SEQUENCE [LARGE SCALE GENOMIC DNA]</scope>
</reference>
<sequence>MCGGGGLVRNNQGIVIFAYSIPLGPGTSNFAEAATVLIGIKWCATNGYGLSLGETDSMLLTKCIRREWKVPWKIESIITEIQDIVEEHGFVINHCFREANKPADKLASLSHISNIIHVFNSFVDFPNQVKGLVNMDRWDIPSFRIKIAKPGHVIHDLP</sequence>
<accession>A0AC58TPD8</accession>
<name>A0AC58TPD8_TOBAC</name>
<dbReference type="Proteomes" id="UP000790787">
    <property type="component" value="Chromosome 22"/>
</dbReference>
<gene>
    <name evidence="2" type="primary">LOC142175982</name>
</gene>
<evidence type="ECO:0000313" key="2">
    <source>
        <dbReference type="RefSeq" id="XP_075099097.1"/>
    </source>
</evidence>
<reference evidence="2" key="2">
    <citation type="submission" date="2025-08" db="UniProtKB">
        <authorList>
            <consortium name="RefSeq"/>
        </authorList>
    </citation>
    <scope>IDENTIFICATION</scope>
    <source>
        <tissue evidence="2">Leaf</tissue>
    </source>
</reference>
<evidence type="ECO:0000313" key="1">
    <source>
        <dbReference type="Proteomes" id="UP000790787"/>
    </source>
</evidence>